<protein>
    <submittedName>
        <fullName evidence="3">DUF3987 domain-containing protein</fullName>
    </submittedName>
</protein>
<reference evidence="3" key="1">
    <citation type="submission" date="2021-03" db="EMBL/GenBank/DDBJ databases">
        <title>Fibrella sp. HMF5335 genome sequencing and assembly.</title>
        <authorList>
            <person name="Kang H."/>
            <person name="Kim H."/>
            <person name="Bae S."/>
            <person name="Joh K."/>
        </authorList>
    </citation>
    <scope>NUCLEOTIDE SEQUENCE</scope>
    <source>
        <strain evidence="3">HMF5335</strain>
    </source>
</reference>
<accession>A0A939GK08</accession>
<name>A0A939GK08_9BACT</name>
<organism evidence="3 4">
    <name type="scientific">Fibrella rubiginis</name>
    <dbReference type="NCBI Taxonomy" id="2817060"/>
    <lineage>
        <taxon>Bacteria</taxon>
        <taxon>Pseudomonadati</taxon>
        <taxon>Bacteroidota</taxon>
        <taxon>Cytophagia</taxon>
        <taxon>Cytophagales</taxon>
        <taxon>Spirosomataceae</taxon>
        <taxon>Fibrella</taxon>
    </lineage>
</organism>
<dbReference type="RefSeq" id="WP_207365737.1">
    <property type="nucleotide sequence ID" value="NZ_JAFMYV010000008.1"/>
</dbReference>
<evidence type="ECO:0000256" key="2">
    <source>
        <dbReference type="SAM" id="MobiDB-lite"/>
    </source>
</evidence>
<dbReference type="EMBL" id="JAFMYV010000008">
    <property type="protein sequence ID" value="MBO0938205.1"/>
    <property type="molecule type" value="Genomic_DNA"/>
</dbReference>
<dbReference type="InterPro" id="IPR025048">
    <property type="entry name" value="DUF3987"/>
</dbReference>
<evidence type="ECO:0000313" key="3">
    <source>
        <dbReference type="EMBL" id="MBO0938205.1"/>
    </source>
</evidence>
<dbReference type="Pfam" id="PF13148">
    <property type="entry name" value="DUF3987"/>
    <property type="match status" value="1"/>
</dbReference>
<keyword evidence="4" id="KW-1185">Reference proteome</keyword>
<comment type="caution">
    <text evidence="3">The sequence shown here is derived from an EMBL/GenBank/DDBJ whole genome shotgun (WGS) entry which is preliminary data.</text>
</comment>
<gene>
    <name evidence="3" type="ORF">J2I47_16755</name>
</gene>
<sequence length="489" mass="55473">MPEGQDKNTPLLPETQQRGSRIGDMTDEDLAATANLDFTTDQQNGVSQTRDMGHTKTTCFPETLFGNLPPLLRAACNVLTTQTEKEVLLVGALGVVSGILPNVIGHYDGRYIGPNLYIYILAGYGVGKGGLEHARYLGAPIHAGKRSDYERAVEEYEQQKQQYERDKKDFARAKSTLAEAPRQPTPPPNLMLYVPANSSKTGLYQVLHENEGRLIIFETEGDTLADTLKQDYANFSDGLRKAFHHESISYFRRGNGGEYVEVQSPYLSLVLSSTFDQLKTLIPNPENGLFSRFLFYELSGTSTFKNVFDKRKRDYATYFEEAGRELSRLYDHLSKRTEPLYFDLTSDQQERFLAQFQTWKTQIRDDAGAELEGTVNRLAVICFRVAMLYTVLRVWHRGTLPETVIECEDVDFDNALLTVDTLRIHALSVWSRLPRKADVNEAEEADATKLEQKRRCRELHSLGLSVREIAKQVLGSESKKSTVYRWIHC</sequence>
<dbReference type="Proteomes" id="UP000664034">
    <property type="component" value="Unassembled WGS sequence"/>
</dbReference>
<evidence type="ECO:0000313" key="4">
    <source>
        <dbReference type="Proteomes" id="UP000664034"/>
    </source>
</evidence>
<feature type="region of interest" description="Disordered" evidence="2">
    <location>
        <begin position="1"/>
        <end position="24"/>
    </location>
</feature>
<dbReference type="AlphaFoldDB" id="A0A939GK08"/>
<keyword evidence="1" id="KW-0175">Coiled coil</keyword>
<feature type="coiled-coil region" evidence="1">
    <location>
        <begin position="146"/>
        <end position="173"/>
    </location>
</feature>
<proteinExistence type="predicted"/>
<evidence type="ECO:0000256" key="1">
    <source>
        <dbReference type="SAM" id="Coils"/>
    </source>
</evidence>